<gene>
    <name evidence="2" type="ORF">EVAR_6552_1</name>
</gene>
<feature type="region of interest" description="Disordered" evidence="1">
    <location>
        <begin position="161"/>
        <end position="190"/>
    </location>
</feature>
<accession>A0A4C1SQW5</accession>
<comment type="caution">
    <text evidence="2">The sequence shown here is derived from an EMBL/GenBank/DDBJ whole genome shotgun (WGS) entry which is preliminary data.</text>
</comment>
<feature type="compositionally biased region" description="Basic and acidic residues" evidence="1">
    <location>
        <begin position="180"/>
        <end position="190"/>
    </location>
</feature>
<name>A0A4C1SQW5_EUMVA</name>
<sequence>MSAIINSLKNLASSSRASSVYIEEDVPRRIFKNICNSQCSSSHAAVISNIALKIPISNNQKEAIGRAPPLRRTCRGHRSMNAKYMPHLGSAARGSDGRGADELYTNLLQKNHGTQRKLSARSPLSTYSAQEKCLCVPLTLLTSQLGPRAVNLGKPNVNLRTRGSKARAENKCASISDATPRGDEKDAMES</sequence>
<dbReference type="Proteomes" id="UP000299102">
    <property type="component" value="Unassembled WGS sequence"/>
</dbReference>
<reference evidence="2 3" key="1">
    <citation type="journal article" date="2019" name="Commun. Biol.">
        <title>The bagworm genome reveals a unique fibroin gene that provides high tensile strength.</title>
        <authorList>
            <person name="Kono N."/>
            <person name="Nakamura H."/>
            <person name="Ohtoshi R."/>
            <person name="Tomita M."/>
            <person name="Numata K."/>
            <person name="Arakawa K."/>
        </authorList>
    </citation>
    <scope>NUCLEOTIDE SEQUENCE [LARGE SCALE GENOMIC DNA]</scope>
</reference>
<protein>
    <submittedName>
        <fullName evidence="2">Uncharacterized protein</fullName>
    </submittedName>
</protein>
<evidence type="ECO:0000256" key="1">
    <source>
        <dbReference type="SAM" id="MobiDB-lite"/>
    </source>
</evidence>
<evidence type="ECO:0000313" key="2">
    <source>
        <dbReference type="EMBL" id="GBP04354.1"/>
    </source>
</evidence>
<dbReference type="EMBL" id="BGZK01000013">
    <property type="protein sequence ID" value="GBP04354.1"/>
    <property type="molecule type" value="Genomic_DNA"/>
</dbReference>
<organism evidence="2 3">
    <name type="scientific">Eumeta variegata</name>
    <name type="common">Bagworm moth</name>
    <name type="synonym">Eumeta japonica</name>
    <dbReference type="NCBI Taxonomy" id="151549"/>
    <lineage>
        <taxon>Eukaryota</taxon>
        <taxon>Metazoa</taxon>
        <taxon>Ecdysozoa</taxon>
        <taxon>Arthropoda</taxon>
        <taxon>Hexapoda</taxon>
        <taxon>Insecta</taxon>
        <taxon>Pterygota</taxon>
        <taxon>Neoptera</taxon>
        <taxon>Endopterygota</taxon>
        <taxon>Lepidoptera</taxon>
        <taxon>Glossata</taxon>
        <taxon>Ditrysia</taxon>
        <taxon>Tineoidea</taxon>
        <taxon>Psychidae</taxon>
        <taxon>Oiketicinae</taxon>
        <taxon>Eumeta</taxon>
    </lineage>
</organism>
<proteinExistence type="predicted"/>
<dbReference type="AlphaFoldDB" id="A0A4C1SQW5"/>
<evidence type="ECO:0000313" key="3">
    <source>
        <dbReference type="Proteomes" id="UP000299102"/>
    </source>
</evidence>
<keyword evidence="3" id="KW-1185">Reference proteome</keyword>